<dbReference type="InterPro" id="IPR011009">
    <property type="entry name" value="Kinase-like_dom_sf"/>
</dbReference>
<keyword evidence="5" id="KW-0418">Kinase</keyword>
<dbReference type="Gene3D" id="3.30.200.20">
    <property type="entry name" value="Phosphorylase Kinase, domain 1"/>
    <property type="match status" value="1"/>
</dbReference>
<evidence type="ECO:0000256" key="9">
    <source>
        <dbReference type="ARBA" id="ARBA00023137"/>
    </source>
</evidence>
<evidence type="ECO:0000259" key="12">
    <source>
        <dbReference type="PROSITE" id="PS50011"/>
    </source>
</evidence>
<dbReference type="OrthoDB" id="28230at2759"/>
<evidence type="ECO:0000313" key="13">
    <source>
        <dbReference type="EMBL" id="PIO15215.1"/>
    </source>
</evidence>
<feature type="domain" description="Protein kinase" evidence="12">
    <location>
        <begin position="15"/>
        <end position="217"/>
    </location>
</feature>
<gene>
    <name evidence="13" type="ORF">AB205_0025650</name>
</gene>
<evidence type="ECO:0000256" key="5">
    <source>
        <dbReference type="ARBA" id="ARBA00022777"/>
    </source>
</evidence>
<dbReference type="Gene3D" id="1.10.510.10">
    <property type="entry name" value="Transferase(Phosphotransferase) domain 1"/>
    <property type="match status" value="1"/>
</dbReference>
<evidence type="ECO:0000256" key="6">
    <source>
        <dbReference type="ARBA" id="ARBA00022840"/>
    </source>
</evidence>
<keyword evidence="7" id="KW-0727">SH2 domain</keyword>
<keyword evidence="14" id="KW-1185">Reference proteome</keyword>
<dbReference type="SMART" id="SM00219">
    <property type="entry name" value="TyrKc"/>
    <property type="match status" value="1"/>
</dbReference>
<proteinExistence type="predicted"/>
<dbReference type="InterPro" id="IPR001245">
    <property type="entry name" value="Ser-Thr/Tyr_kinase_cat_dom"/>
</dbReference>
<keyword evidence="3" id="KW-0808">Transferase</keyword>
<dbReference type="PRINTS" id="PR00109">
    <property type="entry name" value="TYRKINASE"/>
</dbReference>
<dbReference type="GO" id="GO:0004715">
    <property type="term" value="F:non-membrane spanning protein tyrosine kinase activity"/>
    <property type="evidence" value="ECO:0007669"/>
    <property type="project" value="UniProtKB-EC"/>
</dbReference>
<dbReference type="InterPro" id="IPR017441">
    <property type="entry name" value="Protein_kinase_ATP_BS"/>
</dbReference>
<dbReference type="FunFam" id="1.10.510.10:FF:001512">
    <property type="entry name" value="Receptor tyrosine-protein kinase erbB-2"/>
    <property type="match status" value="1"/>
</dbReference>
<dbReference type="InterPro" id="IPR050198">
    <property type="entry name" value="Non-receptor_tyrosine_kinases"/>
</dbReference>
<dbReference type="PROSITE" id="PS50011">
    <property type="entry name" value="PROTEIN_KINASE_DOM"/>
    <property type="match status" value="1"/>
</dbReference>
<keyword evidence="4 11" id="KW-0547">Nucleotide-binding</keyword>
<dbReference type="PROSITE" id="PS00107">
    <property type="entry name" value="PROTEIN_KINASE_ATP"/>
    <property type="match status" value="1"/>
</dbReference>
<dbReference type="EC" id="2.7.10.2" evidence="2"/>
<evidence type="ECO:0000256" key="4">
    <source>
        <dbReference type="ARBA" id="ARBA00022741"/>
    </source>
</evidence>
<evidence type="ECO:0000256" key="11">
    <source>
        <dbReference type="PROSITE-ProRule" id="PRU10141"/>
    </source>
</evidence>
<feature type="non-terminal residue" evidence="13">
    <location>
        <position position="1"/>
    </location>
</feature>
<sequence>VLSLVDNWERPRSEFTLERKLGQGFFGEVYEGLWNGEERVAIKTFKQEDLNRSDMEKEIDALKSLCHRNLIRLLAVCSIGEPVYIVTELMTKGNLQDYLKGVEGKRLRNSDFINIISQVADGMEYLEKKHVVHRDLATRNILVGDKLICKIADFGLARLLKDDMYSPENNRTIPIRWTAPEALSHCKYSTKSDVWSFGVLVYEVYTYGETPYKGEQL</sequence>
<evidence type="ECO:0000313" key="14">
    <source>
        <dbReference type="Proteomes" id="UP000228934"/>
    </source>
</evidence>
<name>A0A2G9QI73_AQUCT</name>
<reference evidence="14" key="1">
    <citation type="journal article" date="2017" name="Nat. Commun.">
        <title>The North American bullfrog draft genome provides insight into hormonal regulation of long noncoding RNA.</title>
        <authorList>
            <person name="Hammond S.A."/>
            <person name="Warren R.L."/>
            <person name="Vandervalk B.P."/>
            <person name="Kucuk E."/>
            <person name="Khan H."/>
            <person name="Gibb E.A."/>
            <person name="Pandoh P."/>
            <person name="Kirk H."/>
            <person name="Zhao Y."/>
            <person name="Jones M."/>
            <person name="Mungall A.J."/>
            <person name="Coope R."/>
            <person name="Pleasance S."/>
            <person name="Moore R.A."/>
            <person name="Holt R.A."/>
            <person name="Round J.M."/>
            <person name="Ohora S."/>
            <person name="Walle B.V."/>
            <person name="Veldhoen N."/>
            <person name="Helbing C.C."/>
            <person name="Birol I."/>
        </authorList>
    </citation>
    <scope>NUCLEOTIDE SEQUENCE [LARGE SCALE GENOMIC DNA]</scope>
</reference>
<dbReference type="PROSITE" id="PS00109">
    <property type="entry name" value="PROTEIN_KINASE_TYR"/>
    <property type="match status" value="1"/>
</dbReference>
<organism evidence="13 14">
    <name type="scientific">Aquarana catesbeiana</name>
    <name type="common">American bullfrog</name>
    <name type="synonym">Rana catesbeiana</name>
    <dbReference type="NCBI Taxonomy" id="8400"/>
    <lineage>
        <taxon>Eukaryota</taxon>
        <taxon>Metazoa</taxon>
        <taxon>Chordata</taxon>
        <taxon>Craniata</taxon>
        <taxon>Vertebrata</taxon>
        <taxon>Euteleostomi</taxon>
        <taxon>Amphibia</taxon>
        <taxon>Batrachia</taxon>
        <taxon>Anura</taxon>
        <taxon>Neobatrachia</taxon>
        <taxon>Ranoidea</taxon>
        <taxon>Ranidae</taxon>
        <taxon>Aquarana</taxon>
    </lineage>
</organism>
<comment type="subcellular location">
    <subcellularLocation>
        <location evidence="1">Endomembrane system</location>
    </subcellularLocation>
</comment>
<dbReference type="SUPFAM" id="SSF56112">
    <property type="entry name" value="Protein kinase-like (PK-like)"/>
    <property type="match status" value="1"/>
</dbReference>
<dbReference type="GO" id="GO:0030182">
    <property type="term" value="P:neuron differentiation"/>
    <property type="evidence" value="ECO:0007669"/>
    <property type="project" value="UniProtKB-ARBA"/>
</dbReference>
<dbReference type="InterPro" id="IPR008266">
    <property type="entry name" value="Tyr_kinase_AS"/>
</dbReference>
<dbReference type="EMBL" id="KV983612">
    <property type="protein sequence ID" value="PIO15215.1"/>
    <property type="molecule type" value="Genomic_DNA"/>
</dbReference>
<evidence type="ECO:0000256" key="10">
    <source>
        <dbReference type="ARBA" id="ARBA00051245"/>
    </source>
</evidence>
<dbReference type="InterPro" id="IPR020635">
    <property type="entry name" value="Tyr_kinase_cat_dom"/>
</dbReference>
<protein>
    <recommendedName>
        <fullName evidence="2">non-specific protein-tyrosine kinase</fullName>
        <ecNumber evidence="2">2.7.10.2</ecNumber>
    </recommendedName>
</protein>
<dbReference type="FunFam" id="3.30.200.20:FF:000053">
    <property type="entry name" value="Tyrosine-protein kinase"/>
    <property type="match status" value="1"/>
</dbReference>
<dbReference type="GO" id="GO:0005524">
    <property type="term" value="F:ATP binding"/>
    <property type="evidence" value="ECO:0007669"/>
    <property type="project" value="UniProtKB-UniRule"/>
</dbReference>
<dbReference type="Proteomes" id="UP000228934">
    <property type="component" value="Unassembled WGS sequence"/>
</dbReference>
<dbReference type="GO" id="GO:0050793">
    <property type="term" value="P:regulation of developmental process"/>
    <property type="evidence" value="ECO:0007669"/>
    <property type="project" value="UniProtKB-ARBA"/>
</dbReference>
<evidence type="ECO:0000256" key="1">
    <source>
        <dbReference type="ARBA" id="ARBA00004308"/>
    </source>
</evidence>
<evidence type="ECO:0000256" key="8">
    <source>
        <dbReference type="ARBA" id="ARBA00023136"/>
    </source>
</evidence>
<dbReference type="GO" id="GO:0012505">
    <property type="term" value="C:endomembrane system"/>
    <property type="evidence" value="ECO:0007669"/>
    <property type="project" value="UniProtKB-SubCell"/>
</dbReference>
<dbReference type="Pfam" id="PF07714">
    <property type="entry name" value="PK_Tyr_Ser-Thr"/>
    <property type="match status" value="1"/>
</dbReference>
<dbReference type="AlphaFoldDB" id="A0A2G9QI73"/>
<dbReference type="InterPro" id="IPR000719">
    <property type="entry name" value="Prot_kinase_dom"/>
</dbReference>
<keyword evidence="9" id="KW-0829">Tyrosine-protein kinase</keyword>
<accession>A0A2G9QI73</accession>
<keyword evidence="8" id="KW-0472">Membrane</keyword>
<dbReference type="GO" id="GO:0048468">
    <property type="term" value="P:cell development"/>
    <property type="evidence" value="ECO:0007669"/>
    <property type="project" value="UniProtKB-ARBA"/>
</dbReference>
<keyword evidence="6 11" id="KW-0067">ATP-binding</keyword>
<evidence type="ECO:0000256" key="7">
    <source>
        <dbReference type="ARBA" id="ARBA00022999"/>
    </source>
</evidence>
<evidence type="ECO:0000256" key="2">
    <source>
        <dbReference type="ARBA" id="ARBA00011903"/>
    </source>
</evidence>
<feature type="binding site" evidence="11">
    <location>
        <position position="43"/>
    </location>
    <ligand>
        <name>ATP</name>
        <dbReference type="ChEBI" id="CHEBI:30616"/>
    </ligand>
</feature>
<dbReference type="PANTHER" id="PTHR24418">
    <property type="entry name" value="TYROSINE-PROTEIN KINASE"/>
    <property type="match status" value="1"/>
</dbReference>
<evidence type="ECO:0000256" key="3">
    <source>
        <dbReference type="ARBA" id="ARBA00022679"/>
    </source>
</evidence>
<comment type="catalytic activity">
    <reaction evidence="10">
        <text>L-tyrosyl-[protein] + ATP = O-phospho-L-tyrosyl-[protein] + ADP + H(+)</text>
        <dbReference type="Rhea" id="RHEA:10596"/>
        <dbReference type="Rhea" id="RHEA-COMP:10136"/>
        <dbReference type="Rhea" id="RHEA-COMP:20101"/>
        <dbReference type="ChEBI" id="CHEBI:15378"/>
        <dbReference type="ChEBI" id="CHEBI:30616"/>
        <dbReference type="ChEBI" id="CHEBI:46858"/>
        <dbReference type="ChEBI" id="CHEBI:61978"/>
        <dbReference type="ChEBI" id="CHEBI:456216"/>
        <dbReference type="EC" id="2.7.10.2"/>
    </reaction>
</comment>